<feature type="domain" description="DUF5872" evidence="2">
    <location>
        <begin position="8"/>
        <end position="71"/>
    </location>
</feature>
<protein>
    <recommendedName>
        <fullName evidence="2">DUF5872 domain-containing protein</fullName>
    </recommendedName>
</protein>
<accession>A0ABX7BCD5</accession>
<organism evidence="3 4">
    <name type="scientific">Skermanella cutis</name>
    <dbReference type="NCBI Taxonomy" id="2775420"/>
    <lineage>
        <taxon>Bacteria</taxon>
        <taxon>Pseudomonadati</taxon>
        <taxon>Pseudomonadota</taxon>
        <taxon>Alphaproteobacteria</taxon>
        <taxon>Rhodospirillales</taxon>
        <taxon>Azospirillaceae</taxon>
        <taxon>Skermanella</taxon>
    </lineage>
</organism>
<dbReference type="Proteomes" id="UP000595197">
    <property type="component" value="Chromosome"/>
</dbReference>
<dbReference type="Pfam" id="PF19197">
    <property type="entry name" value="DUF5872"/>
    <property type="match status" value="1"/>
</dbReference>
<reference evidence="3" key="1">
    <citation type="submission" date="2021-02" db="EMBL/GenBank/DDBJ databases">
        <title>Skermanella TT6 skin isolate.</title>
        <authorList>
            <person name="Lee K."/>
            <person name="Ganzorig M."/>
        </authorList>
    </citation>
    <scope>NUCLEOTIDE SEQUENCE</scope>
    <source>
        <strain evidence="3">TT6</strain>
    </source>
</reference>
<dbReference type="InterPro" id="IPR043803">
    <property type="entry name" value="DUF5872"/>
</dbReference>
<sequence>MASTAKRTDPELWEKVKQEVTAGEKGGHAGQWSARKAQFAVQEYKRRGGGYEGGKKKDNSLRQWTEEDWGTRSGGKSTETGERYLPKEARDALSQEEYRRTTAKKRTDTREGRQYSGQPPDVAGKTAKHRGTGDAK</sequence>
<proteinExistence type="predicted"/>
<dbReference type="EMBL" id="CP067420">
    <property type="protein sequence ID" value="QQP92047.1"/>
    <property type="molecule type" value="Genomic_DNA"/>
</dbReference>
<evidence type="ECO:0000313" key="4">
    <source>
        <dbReference type="Proteomes" id="UP000595197"/>
    </source>
</evidence>
<feature type="compositionally biased region" description="Basic and acidic residues" evidence="1">
    <location>
        <begin position="79"/>
        <end position="113"/>
    </location>
</feature>
<name>A0ABX7BCD5_9PROT</name>
<feature type="region of interest" description="Disordered" evidence="1">
    <location>
        <begin position="46"/>
        <end position="136"/>
    </location>
</feature>
<evidence type="ECO:0000313" key="3">
    <source>
        <dbReference type="EMBL" id="QQP92047.1"/>
    </source>
</evidence>
<keyword evidence="4" id="KW-1185">Reference proteome</keyword>
<evidence type="ECO:0000256" key="1">
    <source>
        <dbReference type="SAM" id="MobiDB-lite"/>
    </source>
</evidence>
<gene>
    <name evidence="3" type="ORF">IGS68_12940</name>
</gene>
<dbReference type="RefSeq" id="WP_201080581.1">
    <property type="nucleotide sequence ID" value="NZ_CP067420.1"/>
</dbReference>
<evidence type="ECO:0000259" key="2">
    <source>
        <dbReference type="Pfam" id="PF19197"/>
    </source>
</evidence>